<dbReference type="OrthoDB" id="6367565at2759"/>
<evidence type="ECO:0000313" key="12">
    <source>
        <dbReference type="EMBL" id="PNF30840.1"/>
    </source>
</evidence>
<protein>
    <recommendedName>
        <fullName evidence="5">Microtubule-associated protein Jupiter</fullName>
    </recommendedName>
</protein>
<evidence type="ECO:0000256" key="4">
    <source>
        <dbReference type="ARBA" id="ARBA00005344"/>
    </source>
</evidence>
<evidence type="ECO:0000256" key="9">
    <source>
        <dbReference type="ARBA" id="ARBA00023212"/>
    </source>
</evidence>
<comment type="similarity">
    <text evidence="4">Belongs to the MAP Jupiter family.</text>
</comment>
<organism evidence="12 13">
    <name type="scientific">Cryptotermes secundus</name>
    <dbReference type="NCBI Taxonomy" id="105785"/>
    <lineage>
        <taxon>Eukaryota</taxon>
        <taxon>Metazoa</taxon>
        <taxon>Ecdysozoa</taxon>
        <taxon>Arthropoda</taxon>
        <taxon>Hexapoda</taxon>
        <taxon>Insecta</taxon>
        <taxon>Pterygota</taxon>
        <taxon>Neoptera</taxon>
        <taxon>Polyneoptera</taxon>
        <taxon>Dictyoptera</taxon>
        <taxon>Blattodea</taxon>
        <taxon>Blattoidea</taxon>
        <taxon>Termitoidae</taxon>
        <taxon>Kalotermitidae</taxon>
        <taxon>Cryptotermitinae</taxon>
        <taxon>Cryptotermes</taxon>
    </lineage>
</organism>
<comment type="function">
    <text evidence="1">Binds to all microtubule populations.</text>
</comment>
<keyword evidence="7" id="KW-0597">Phosphoprotein</keyword>
<evidence type="ECO:0000256" key="8">
    <source>
        <dbReference type="ARBA" id="ARBA00022701"/>
    </source>
</evidence>
<evidence type="ECO:0000256" key="5">
    <source>
        <dbReference type="ARBA" id="ARBA00021471"/>
    </source>
</evidence>
<dbReference type="GO" id="GO:0005634">
    <property type="term" value="C:nucleus"/>
    <property type="evidence" value="ECO:0007669"/>
    <property type="project" value="UniProtKB-SubCell"/>
</dbReference>
<dbReference type="STRING" id="105785.A0A2J7QQI2"/>
<name>A0A2J7QQI2_9NEOP</name>
<dbReference type="AlphaFoldDB" id="A0A2J7QQI2"/>
<evidence type="ECO:0000256" key="11">
    <source>
        <dbReference type="SAM" id="MobiDB-lite"/>
    </source>
</evidence>
<feature type="non-terminal residue" evidence="12">
    <location>
        <position position="1"/>
    </location>
</feature>
<evidence type="ECO:0000256" key="2">
    <source>
        <dbReference type="ARBA" id="ARBA00004123"/>
    </source>
</evidence>
<dbReference type="InParanoid" id="A0A2J7QQI2"/>
<gene>
    <name evidence="12" type="ORF">B7P43_G06108</name>
</gene>
<reference evidence="12 13" key="1">
    <citation type="submission" date="2017-12" db="EMBL/GenBank/DDBJ databases">
        <title>Hemimetabolous genomes reveal molecular basis of termite eusociality.</title>
        <authorList>
            <person name="Harrison M.C."/>
            <person name="Jongepier E."/>
            <person name="Robertson H.M."/>
            <person name="Arning N."/>
            <person name="Bitard-Feildel T."/>
            <person name="Chao H."/>
            <person name="Childers C.P."/>
            <person name="Dinh H."/>
            <person name="Doddapaneni H."/>
            <person name="Dugan S."/>
            <person name="Gowin J."/>
            <person name="Greiner C."/>
            <person name="Han Y."/>
            <person name="Hu H."/>
            <person name="Hughes D.S.T."/>
            <person name="Huylmans A.-K."/>
            <person name="Kemena C."/>
            <person name="Kremer L.P.M."/>
            <person name="Lee S.L."/>
            <person name="Lopez-Ezquerra A."/>
            <person name="Mallet L."/>
            <person name="Monroy-Kuhn J.M."/>
            <person name="Moser A."/>
            <person name="Murali S.C."/>
            <person name="Muzny D.M."/>
            <person name="Otani S."/>
            <person name="Piulachs M.-D."/>
            <person name="Poelchau M."/>
            <person name="Qu J."/>
            <person name="Schaub F."/>
            <person name="Wada-Katsumata A."/>
            <person name="Worley K.C."/>
            <person name="Xie Q."/>
            <person name="Ylla G."/>
            <person name="Poulsen M."/>
            <person name="Gibbs R.A."/>
            <person name="Schal C."/>
            <person name="Richards S."/>
            <person name="Belles X."/>
            <person name="Korb J."/>
            <person name="Bornberg-Bauer E."/>
        </authorList>
    </citation>
    <scope>NUCLEOTIDE SEQUENCE [LARGE SCALE GENOMIC DNA]</scope>
    <source>
        <tissue evidence="12">Whole body</tissue>
    </source>
</reference>
<comment type="subcellular location">
    <subcellularLocation>
        <location evidence="3">Cytoplasm</location>
        <location evidence="3">Cytoskeleton</location>
        <location evidence="3">Spindle</location>
    </subcellularLocation>
    <subcellularLocation>
        <location evidence="2">Nucleus</location>
    </subcellularLocation>
</comment>
<evidence type="ECO:0000256" key="6">
    <source>
        <dbReference type="ARBA" id="ARBA00022490"/>
    </source>
</evidence>
<evidence type="ECO:0000256" key="3">
    <source>
        <dbReference type="ARBA" id="ARBA00004186"/>
    </source>
</evidence>
<feature type="region of interest" description="Disordered" evidence="11">
    <location>
        <begin position="1"/>
        <end position="74"/>
    </location>
</feature>
<dbReference type="Proteomes" id="UP000235965">
    <property type="component" value="Unassembled WGS sequence"/>
</dbReference>
<feature type="compositionally biased region" description="Basic and acidic residues" evidence="11">
    <location>
        <begin position="15"/>
        <end position="24"/>
    </location>
</feature>
<dbReference type="InterPro" id="IPR033335">
    <property type="entry name" value="JUPITER"/>
</dbReference>
<keyword evidence="6" id="KW-0963">Cytoplasm</keyword>
<proteinExistence type="inferred from homology"/>
<keyword evidence="10" id="KW-0539">Nucleus</keyword>
<evidence type="ECO:0000256" key="1">
    <source>
        <dbReference type="ARBA" id="ARBA00003805"/>
    </source>
</evidence>
<feature type="region of interest" description="Disordered" evidence="11">
    <location>
        <begin position="86"/>
        <end position="107"/>
    </location>
</feature>
<dbReference type="EMBL" id="NEVH01012087">
    <property type="protein sequence ID" value="PNF30840.1"/>
    <property type="molecule type" value="Genomic_DNA"/>
</dbReference>
<keyword evidence="8" id="KW-0493">Microtubule</keyword>
<dbReference type="PANTHER" id="PTHR34930">
    <property type="entry name" value="GEO05313P1"/>
    <property type="match status" value="1"/>
</dbReference>
<dbReference type="GO" id="GO:0005874">
    <property type="term" value="C:microtubule"/>
    <property type="evidence" value="ECO:0007669"/>
    <property type="project" value="UniProtKB-KW"/>
</dbReference>
<keyword evidence="9" id="KW-0206">Cytoskeleton</keyword>
<comment type="caution">
    <text evidence="12">The sequence shown here is derived from an EMBL/GenBank/DDBJ whole genome shotgun (WGS) entry which is preliminary data.</text>
</comment>
<evidence type="ECO:0000256" key="10">
    <source>
        <dbReference type="ARBA" id="ARBA00023242"/>
    </source>
</evidence>
<accession>A0A2J7QQI2</accession>
<evidence type="ECO:0000313" key="13">
    <source>
        <dbReference type="Proteomes" id="UP000235965"/>
    </source>
</evidence>
<dbReference type="PANTHER" id="PTHR34930:SF2">
    <property type="entry name" value="MICROTUBULE-ASSOCIATED PROTEIN JUPITER"/>
    <property type="match status" value="1"/>
</dbReference>
<evidence type="ECO:0000256" key="7">
    <source>
        <dbReference type="ARBA" id="ARBA00022553"/>
    </source>
</evidence>
<feature type="compositionally biased region" description="Basic residues" evidence="11">
    <location>
        <begin position="25"/>
        <end position="34"/>
    </location>
</feature>
<dbReference type="GO" id="GO:0005819">
    <property type="term" value="C:spindle"/>
    <property type="evidence" value="ECO:0007669"/>
    <property type="project" value="UniProtKB-SubCell"/>
</dbReference>
<feature type="compositionally biased region" description="Polar residues" evidence="11">
    <location>
        <begin position="37"/>
        <end position="53"/>
    </location>
</feature>
<keyword evidence="13" id="KW-1185">Reference proteome</keyword>
<sequence>RVLKPPGGASSDIFGRPDEVDQSPRKIRSNHHLKSSVFGTHSTPEPPATSRSKPGNDTHNRLFGPLENRPQSASLNRMKSNIPVGVVGAGSELGQSSSSTSSKSVPIENGQQEMLSTPKGEIHSAVCTQPLRNFRGYLGRIVALLWQDAADCFTGHRNHFLPNGMTSKYLRIHYHLEKQA</sequence>